<feature type="domain" description="Sushi" evidence="8">
    <location>
        <begin position="236"/>
        <end position="294"/>
    </location>
</feature>
<feature type="disulfide bond" evidence="6">
    <location>
        <begin position="1447"/>
        <end position="1474"/>
    </location>
</feature>
<feature type="domain" description="Sushi" evidence="8">
    <location>
        <begin position="69"/>
        <end position="126"/>
    </location>
</feature>
<feature type="disulfide bond" evidence="6">
    <location>
        <begin position="1505"/>
        <end position="1532"/>
    </location>
</feature>
<feature type="domain" description="Sushi" evidence="8">
    <location>
        <begin position="1051"/>
        <end position="1108"/>
    </location>
</feature>
<feature type="domain" description="Sushi" evidence="8">
    <location>
        <begin position="1535"/>
        <end position="1592"/>
    </location>
</feature>
<comment type="caution">
    <text evidence="9">The sequence shown here is derived from an EMBL/GenBank/DDBJ whole genome shotgun (WGS) entry which is preliminary data.</text>
</comment>
<feature type="disulfide bond" evidence="6">
    <location>
        <begin position="1215"/>
        <end position="1242"/>
    </location>
</feature>
<feature type="disulfide bond" evidence="6">
    <location>
        <begin position="673"/>
        <end position="700"/>
    </location>
</feature>
<evidence type="ECO:0000256" key="7">
    <source>
        <dbReference type="SAM" id="SignalP"/>
    </source>
</evidence>
<feature type="disulfide bond" evidence="6">
    <location>
        <begin position="1563"/>
        <end position="1590"/>
    </location>
</feature>
<feature type="disulfide bond" evidence="6">
    <location>
        <begin position="789"/>
        <end position="816"/>
    </location>
</feature>
<feature type="disulfide bond" evidence="6">
    <location>
        <begin position="381"/>
        <end position="408"/>
    </location>
</feature>
<dbReference type="Proteomes" id="UP001159405">
    <property type="component" value="Unassembled WGS sequence"/>
</dbReference>
<feature type="disulfide bond" evidence="6">
    <location>
        <begin position="1855"/>
        <end position="1882"/>
    </location>
</feature>
<feature type="domain" description="Sushi" evidence="8">
    <location>
        <begin position="1477"/>
        <end position="1534"/>
    </location>
</feature>
<feature type="signal peptide" evidence="7">
    <location>
        <begin position="1"/>
        <end position="22"/>
    </location>
</feature>
<feature type="disulfide bond" evidence="6">
    <location>
        <begin position="1021"/>
        <end position="1048"/>
    </location>
</feature>
<feature type="domain" description="Sushi" evidence="8">
    <location>
        <begin position="935"/>
        <end position="992"/>
    </location>
</feature>
<proteinExistence type="predicted"/>
<feature type="domain" description="Sushi" evidence="8">
    <location>
        <begin position="1769"/>
        <end position="1826"/>
    </location>
</feature>
<feature type="domain" description="Sushi" evidence="8">
    <location>
        <begin position="1356"/>
        <end position="1418"/>
    </location>
</feature>
<feature type="domain" description="Sushi" evidence="8">
    <location>
        <begin position="877"/>
        <end position="934"/>
    </location>
</feature>
<feature type="domain" description="Sushi" evidence="8">
    <location>
        <begin position="527"/>
        <end position="584"/>
    </location>
</feature>
<evidence type="ECO:0000256" key="5">
    <source>
        <dbReference type="ARBA" id="ARBA00023180"/>
    </source>
</evidence>
<feature type="domain" description="Sushi" evidence="8">
    <location>
        <begin position="1653"/>
        <end position="1710"/>
    </location>
</feature>
<feature type="domain" description="Sushi" evidence="8">
    <location>
        <begin position="703"/>
        <end position="760"/>
    </location>
</feature>
<feature type="disulfide bond" evidence="6">
    <location>
        <begin position="1273"/>
        <end position="1300"/>
    </location>
</feature>
<feature type="domain" description="Sushi" evidence="8">
    <location>
        <begin position="1187"/>
        <end position="1244"/>
    </location>
</feature>
<feature type="domain" description="Sushi" evidence="8">
    <location>
        <begin position="353"/>
        <end position="410"/>
    </location>
</feature>
<feature type="domain" description="Sushi" evidence="8">
    <location>
        <begin position="1943"/>
        <end position="2000"/>
    </location>
</feature>
<sequence length="2030" mass="217827">MKMTWLLASCMLCLLVSRLTKGQSSCVRTNRSPVTKCTKKCEPSVGCDASEEKCLCDGDCGYSCVRKDLSCGSPPPVSKATPNYPSTNFGAVVTYVCNQGYTLSGASTRTCRAIGGWDGVGPSCLQVCTVPDIPFSMYISIPENYERTYKTGETITLACKKGFKEKPGGNSVRICISGRWAQFPFECEGTHACKRTVRAPLTKCTEECAPESGCRSSNDLCLCDGTCGYSCVEKDMSCGNPPAITNGKLTFNGTKYNSTAHYTCNKGYSLNTIFPVKRCTAKKRWSGITPTCMKDCSAPAIPRNANISNPSDTYNSGYKVTFKCNEGYNEEGIATQMCFQGKWTVLPFKCSVGGCGDPGTPKNGRKVGVTYSVNSKVYFGCEFGYELMGSEDRKCQPNGSWTGQQPVCTIVDCGLPPQPVNGWSSGNETKFRSVIKFKCNKGYNLVGSETRICTSDKKWGGREAKCEAVDCGQISAPVNGSITGDKSTYPSYVDIYCDQGFILRGSHRRKCQANGQWNGTDASCAAVDCGRLSPPMNGSLLSNETTYPNEVEISCDEGFIVRGPFRRKCQADKTWSGESVFCEAINCGKPTVPEHGSVVGESTRYPNTITYSCEDGYEIEGPALRSCQANGTWSGNEAETRCKPRNCGILKAPTNGSLFGNMTTYPQKVQFMCDEGFNLRGSNIRQCLSTGNWSGNMTFCEAVNCGGLSSPLNGSVYGNLTVFPNIVTFSCDPGFILLGSSVRKCQSTGTWDGYKAVCKAKDCGALKTPRNGSLVGNLTTYPHKVQFICDEGFNLRGSKIRQCLSTGNWSGSESLCEAVNCGGLSSPLNGSISGNLTVYPNIVSFSCDPGFILRGSSIRKCQSNGTWDGFKTACAARDCGALKTPTNGSLVGNLTAYPHKLQFMCNEGYKLRGSEIRQCLSTGNWSGNESFCEAVNCGGLSSPLNGSISGNLTVYPNIVTFSCDPGFIQRGSSVRKCQSNGTWDGYETNCEAKDCGALKAPTNGSLSGNLTTYPQVIKFICDEGFILRGSKVRQCMSNGNWSGDKTYCEAVDCGGLSSPMNGSLSGNLTVYPNIVTFSCDPGFILHGSSVRKCQPNGTWDGYKTACEGIMHKIPNGHVQVLLNVLRTTSNGSLVGNLTTYPHKVISMGGAHSLQFMCNEGLILRGSKIRQCLSTGNWSGNESFCEAVNCGGLSSPMNGSISGNLTVYPNIVTFSCDPGFILHGSSVRKCQSNGTWDGYKTACEAKDCGPLKTPSNGSFVGNLTTYPQKVQFMCDEGFNLRGSKIRQCLSTGNWSGNESFCKAVNCGGLSSPMNGSLSGNLTVYPNIVTFSCDPGFILLGSSVRKCQSTGTWDGYKTTCEAKNCGVLETPSNGSLVGNLTTYPHKVQFMCDEGFNLPGSKIRECLSTGNWSGNESFCEAVNCGGLSSPMNGSISGNRTVYPNIVTFSCDPGFILRGSSVRKCQSNGTWGGYKTACKAKDCGPLKTPSNGSFVGNLTTYPQKLQFMCDEGFNLRGSNIRQCLSTGNWSGNESFCEAVNCGGLSSPMNGSISGNLMVYPNIVTFSCDPGYILRGSSLRKCQSNGTWDGYETVCKGMMPKTAPWNNVLPNQFQAVAAVLPFDWQKNTKVFWHQSEARTAATVWNWSGKTLSPGALPKDCGALTTPSNGSLLGSMTTYPHKLKFMCDEGFILRGSKIRQCLSTGNWSGNESFCEAVNCGGLSSPMNGSISGNLTVYPNIVTFSCDPGFILRGSSVRKCQSNGTWDGYETNCEAKDCGVLKTPSNGSLVGNLTTYPHKLQFVCDEGFILRGSKIRQCLSTRNWSGNESFCEAVNCGGVYSPVNGSISGNLTVYPNIVTFSCDPGFILRGSSVRKCQSNGTWDGYKTVCEAKDCGPLKTPSNGSLVGNLTTYPHKLQFMCDEGFNLRGSKIRQCLSTGNWSGNESFCEAVNCGSLSSPMNGSISGNLTVFPNIVTFSCDPGFILRGSSIRKCQSNGTWDGYVTTCEAKDCGTLTTTSNGSLISWQSDYLSTQGAIYV</sequence>
<feature type="domain" description="Sushi" evidence="8">
    <location>
        <begin position="1245"/>
        <end position="1302"/>
    </location>
</feature>
<feature type="domain" description="Sushi" evidence="8">
    <location>
        <begin position="1711"/>
        <end position="1768"/>
    </location>
</feature>
<dbReference type="Gene3D" id="2.10.70.10">
    <property type="entry name" value="Complement Module, domain 1"/>
    <property type="match status" value="31"/>
</dbReference>
<feature type="disulfide bond" evidence="6">
    <location>
        <begin position="1971"/>
        <end position="1998"/>
    </location>
</feature>
<feature type="domain" description="Sushi" evidence="8">
    <location>
        <begin position="1885"/>
        <end position="1942"/>
    </location>
</feature>
<feature type="disulfide bond" evidence="6">
    <location>
        <begin position="731"/>
        <end position="758"/>
    </location>
</feature>
<feature type="domain" description="Sushi" evidence="8">
    <location>
        <begin position="761"/>
        <end position="818"/>
    </location>
</feature>
<feature type="domain" description="Sushi" evidence="8">
    <location>
        <begin position="585"/>
        <end position="644"/>
    </location>
</feature>
<dbReference type="SUPFAM" id="SSF57535">
    <property type="entry name" value="Complement control module/SCR domain"/>
    <property type="match status" value="31"/>
</dbReference>
<reference evidence="9 10" key="1">
    <citation type="submission" date="2022-05" db="EMBL/GenBank/DDBJ databases">
        <authorList>
            <consortium name="Genoscope - CEA"/>
            <person name="William W."/>
        </authorList>
    </citation>
    <scope>NUCLEOTIDE SEQUENCE [LARGE SCALE GENOMIC DNA]</scope>
</reference>
<feature type="disulfide bond" evidence="6">
    <location>
        <begin position="1913"/>
        <end position="1940"/>
    </location>
</feature>
<dbReference type="PANTHER" id="PTHR46393">
    <property type="entry name" value="SUSHI DOMAIN-CONTAINING PROTEIN"/>
    <property type="match status" value="1"/>
</dbReference>
<feature type="disulfide bond" evidence="6">
    <location>
        <begin position="555"/>
        <end position="582"/>
    </location>
</feature>
<dbReference type="CDD" id="cd00033">
    <property type="entry name" value="CCP"/>
    <property type="match status" value="30"/>
</dbReference>
<evidence type="ECO:0000256" key="1">
    <source>
        <dbReference type="ARBA" id="ARBA00022659"/>
    </source>
</evidence>
<feature type="domain" description="Sushi" evidence="8">
    <location>
        <begin position="1419"/>
        <end position="1476"/>
    </location>
</feature>
<feature type="disulfide bond" evidence="6">
    <location>
        <begin position="963"/>
        <end position="990"/>
    </location>
</feature>
<feature type="domain" description="Sushi" evidence="8">
    <location>
        <begin position="1827"/>
        <end position="1884"/>
    </location>
</feature>
<dbReference type="InterPro" id="IPR000436">
    <property type="entry name" value="Sushi_SCR_CCP_dom"/>
</dbReference>
<feature type="disulfide bond" evidence="6">
    <location>
        <begin position="1739"/>
        <end position="1766"/>
    </location>
</feature>
<feature type="domain" description="Sushi" evidence="8">
    <location>
        <begin position="469"/>
        <end position="526"/>
    </location>
</feature>
<evidence type="ECO:0000256" key="4">
    <source>
        <dbReference type="ARBA" id="ARBA00023157"/>
    </source>
</evidence>
<dbReference type="PANTHER" id="PTHR46393:SF7">
    <property type="entry name" value="COMPLEMENT C2"/>
    <property type="match status" value="1"/>
</dbReference>
<feature type="domain" description="Sushi" evidence="8">
    <location>
        <begin position="295"/>
        <end position="352"/>
    </location>
</feature>
<feature type="disulfide bond" evidence="6">
    <location>
        <begin position="905"/>
        <end position="932"/>
    </location>
</feature>
<keyword evidence="4 6" id="KW-1015">Disulfide bond</keyword>
<dbReference type="InterPro" id="IPR035976">
    <property type="entry name" value="Sushi/SCR/CCP_sf"/>
</dbReference>
<dbReference type="Pfam" id="PF00084">
    <property type="entry name" value="Sushi"/>
    <property type="match status" value="30"/>
</dbReference>
<keyword evidence="10" id="KW-1185">Reference proteome</keyword>
<evidence type="ECO:0000313" key="10">
    <source>
        <dbReference type="Proteomes" id="UP001159405"/>
    </source>
</evidence>
<name>A0ABN8Q1Q6_9CNID</name>
<feature type="chain" id="PRO_5047085523" description="Sushi domain-containing protein" evidence="7">
    <location>
        <begin position="23"/>
        <end position="2030"/>
    </location>
</feature>
<evidence type="ECO:0000256" key="2">
    <source>
        <dbReference type="ARBA" id="ARBA00022729"/>
    </source>
</evidence>
<feature type="disulfide bond" evidence="6">
    <location>
        <begin position="439"/>
        <end position="466"/>
    </location>
</feature>
<keyword evidence="3" id="KW-0677">Repeat</keyword>
<feature type="disulfide bond" evidence="6">
    <location>
        <begin position="1389"/>
        <end position="1416"/>
    </location>
</feature>
<feature type="domain" description="Sushi" evidence="8">
    <location>
        <begin position="137"/>
        <end position="189"/>
    </location>
</feature>
<feature type="domain" description="Sushi" evidence="8">
    <location>
        <begin position="411"/>
        <end position="468"/>
    </location>
</feature>
<gene>
    <name evidence="9" type="ORF">PLOB_00001533</name>
</gene>
<feature type="domain" description="Sushi" evidence="8">
    <location>
        <begin position="645"/>
        <end position="702"/>
    </location>
</feature>
<feature type="disulfide bond" evidence="6">
    <location>
        <begin position="1797"/>
        <end position="1824"/>
    </location>
</feature>
<feature type="disulfide bond" evidence="6">
    <location>
        <begin position="847"/>
        <end position="874"/>
    </location>
</feature>
<dbReference type="PROSITE" id="PS50923">
    <property type="entry name" value="SUSHI"/>
    <property type="match status" value="30"/>
</dbReference>
<feature type="domain" description="Sushi" evidence="8">
    <location>
        <begin position="1126"/>
        <end position="1186"/>
    </location>
</feature>
<accession>A0ABN8Q1Q6</accession>
<evidence type="ECO:0000256" key="6">
    <source>
        <dbReference type="PROSITE-ProRule" id="PRU00302"/>
    </source>
</evidence>
<feature type="disulfide bond" evidence="6">
    <location>
        <begin position="97"/>
        <end position="124"/>
    </location>
</feature>
<comment type="caution">
    <text evidence="6">Lacks conserved residue(s) required for the propagation of feature annotation.</text>
</comment>
<keyword evidence="1 6" id="KW-0768">Sushi</keyword>
<dbReference type="SMART" id="SM00032">
    <property type="entry name" value="CCP"/>
    <property type="match status" value="31"/>
</dbReference>
<feature type="disulfide bond" evidence="6">
    <location>
        <begin position="1079"/>
        <end position="1106"/>
    </location>
</feature>
<evidence type="ECO:0000313" key="9">
    <source>
        <dbReference type="EMBL" id="CAH3155406.1"/>
    </source>
</evidence>
<evidence type="ECO:0000259" key="8">
    <source>
        <dbReference type="PROSITE" id="PS50923"/>
    </source>
</evidence>
<keyword evidence="5" id="KW-0325">Glycoprotein</keyword>
<keyword evidence="2 7" id="KW-0732">Signal</keyword>
<organism evidence="9 10">
    <name type="scientific">Porites lobata</name>
    <dbReference type="NCBI Taxonomy" id="104759"/>
    <lineage>
        <taxon>Eukaryota</taxon>
        <taxon>Metazoa</taxon>
        <taxon>Cnidaria</taxon>
        <taxon>Anthozoa</taxon>
        <taxon>Hexacorallia</taxon>
        <taxon>Scleractinia</taxon>
        <taxon>Fungiina</taxon>
        <taxon>Poritidae</taxon>
        <taxon>Porites</taxon>
    </lineage>
</organism>
<evidence type="ECO:0000256" key="3">
    <source>
        <dbReference type="ARBA" id="ARBA00022737"/>
    </source>
</evidence>
<feature type="disulfide bond" evidence="6">
    <location>
        <begin position="1157"/>
        <end position="1184"/>
    </location>
</feature>
<feature type="domain" description="Sushi" evidence="8">
    <location>
        <begin position="819"/>
        <end position="876"/>
    </location>
</feature>
<feature type="domain" description="Sushi" evidence="8">
    <location>
        <begin position="993"/>
        <end position="1050"/>
    </location>
</feature>
<protein>
    <recommendedName>
        <fullName evidence="8">Sushi domain-containing protein</fullName>
    </recommendedName>
</protein>
<feature type="disulfide bond" evidence="6">
    <location>
        <begin position="497"/>
        <end position="524"/>
    </location>
</feature>
<dbReference type="EMBL" id="CALNXK010000101">
    <property type="protein sequence ID" value="CAH3155406.1"/>
    <property type="molecule type" value="Genomic_DNA"/>
</dbReference>
<feature type="disulfide bond" evidence="6">
    <location>
        <begin position="1681"/>
        <end position="1708"/>
    </location>
</feature>